<dbReference type="Gene3D" id="3.40.50.12780">
    <property type="entry name" value="N-terminal domain of ligase-like"/>
    <property type="match status" value="1"/>
</dbReference>
<dbReference type="Gene3D" id="3.30.300.30">
    <property type="match status" value="1"/>
</dbReference>
<proteinExistence type="inferred from homology"/>
<sequence length="267" mass="28777">RPKRVPLTHEKLVASVEHIVDTYKLSKDDVSLCVMPLFHVHGLVASTLSTLASGGTIIVPPRFNALNFWRLIRDHGVTWFTAVPTMHQALLARAKASQANTSGAEGHSTLRFIRSCSAPLAATTMLEMEDKFGVPVLEAYGMTEASHQMSSNPLPPDKRIPGSVGRGTGVSISIMNDAGVIQPADTRGEVVIKGPNVITAYEDNPEANVASFTNGWFRTGDEGSIDNDGYLTLLGRLKEIINRSGEKISPQEIDEVLLAHPAVSEAV</sequence>
<evidence type="ECO:0000256" key="1">
    <source>
        <dbReference type="ARBA" id="ARBA00006432"/>
    </source>
</evidence>
<evidence type="ECO:0000313" key="4">
    <source>
        <dbReference type="EMBL" id="SVD76961.1"/>
    </source>
</evidence>
<evidence type="ECO:0000259" key="3">
    <source>
        <dbReference type="Pfam" id="PF00501"/>
    </source>
</evidence>
<keyword evidence="2" id="KW-0436">Ligase</keyword>
<dbReference type="InterPro" id="IPR045851">
    <property type="entry name" value="AMP-bd_C_sf"/>
</dbReference>
<dbReference type="GO" id="GO:0006631">
    <property type="term" value="P:fatty acid metabolic process"/>
    <property type="evidence" value="ECO:0007669"/>
    <property type="project" value="TreeGrafter"/>
</dbReference>
<accession>A0A382Y2F8</accession>
<name>A0A382Y2F8_9ZZZZ</name>
<evidence type="ECO:0000256" key="2">
    <source>
        <dbReference type="ARBA" id="ARBA00022598"/>
    </source>
</evidence>
<feature type="non-terminal residue" evidence="4">
    <location>
        <position position="267"/>
    </location>
</feature>
<reference evidence="4" key="1">
    <citation type="submission" date="2018-05" db="EMBL/GenBank/DDBJ databases">
        <authorList>
            <person name="Lanie J.A."/>
            <person name="Ng W.-L."/>
            <person name="Kazmierczak K.M."/>
            <person name="Andrzejewski T.M."/>
            <person name="Davidsen T.M."/>
            <person name="Wayne K.J."/>
            <person name="Tettelin H."/>
            <person name="Glass J.I."/>
            <person name="Rusch D."/>
            <person name="Podicherti R."/>
            <person name="Tsui H.-C.T."/>
            <person name="Winkler M.E."/>
        </authorList>
    </citation>
    <scope>NUCLEOTIDE SEQUENCE</scope>
</reference>
<dbReference type="AlphaFoldDB" id="A0A382Y2F8"/>
<gene>
    <name evidence="4" type="ORF">METZ01_LOCUS429815</name>
</gene>
<comment type="similarity">
    <text evidence="1">Belongs to the ATP-dependent AMP-binding enzyme family.</text>
</comment>
<feature type="domain" description="AMP-dependent synthetase/ligase" evidence="3">
    <location>
        <begin position="1"/>
        <end position="201"/>
    </location>
</feature>
<dbReference type="PANTHER" id="PTHR43201:SF5">
    <property type="entry name" value="MEDIUM-CHAIN ACYL-COA LIGASE ACSF2, MITOCHONDRIAL"/>
    <property type="match status" value="1"/>
</dbReference>
<dbReference type="SUPFAM" id="SSF56801">
    <property type="entry name" value="Acetyl-CoA synthetase-like"/>
    <property type="match status" value="1"/>
</dbReference>
<organism evidence="4">
    <name type="scientific">marine metagenome</name>
    <dbReference type="NCBI Taxonomy" id="408172"/>
    <lineage>
        <taxon>unclassified sequences</taxon>
        <taxon>metagenomes</taxon>
        <taxon>ecological metagenomes</taxon>
    </lineage>
</organism>
<feature type="non-terminal residue" evidence="4">
    <location>
        <position position="1"/>
    </location>
</feature>
<dbReference type="InterPro" id="IPR042099">
    <property type="entry name" value="ANL_N_sf"/>
</dbReference>
<dbReference type="InterPro" id="IPR000873">
    <property type="entry name" value="AMP-dep_synth/lig_dom"/>
</dbReference>
<dbReference type="Pfam" id="PF00501">
    <property type="entry name" value="AMP-binding"/>
    <property type="match status" value="1"/>
</dbReference>
<protein>
    <recommendedName>
        <fullName evidence="3">AMP-dependent synthetase/ligase domain-containing protein</fullName>
    </recommendedName>
</protein>
<dbReference type="PANTHER" id="PTHR43201">
    <property type="entry name" value="ACYL-COA SYNTHETASE"/>
    <property type="match status" value="1"/>
</dbReference>
<dbReference type="EMBL" id="UINC01172076">
    <property type="protein sequence ID" value="SVD76961.1"/>
    <property type="molecule type" value="Genomic_DNA"/>
</dbReference>
<dbReference type="GO" id="GO:0031956">
    <property type="term" value="F:medium-chain fatty acid-CoA ligase activity"/>
    <property type="evidence" value="ECO:0007669"/>
    <property type="project" value="TreeGrafter"/>
</dbReference>